<dbReference type="Gene3D" id="1.10.1060.10">
    <property type="entry name" value="Alpha-helical ferredoxin"/>
    <property type="match status" value="1"/>
</dbReference>
<dbReference type="EC" id="1.1.99.14" evidence="6"/>
<dbReference type="InterPro" id="IPR009051">
    <property type="entry name" value="Helical_ferredxn"/>
</dbReference>
<evidence type="ECO:0000256" key="1">
    <source>
        <dbReference type="ARBA" id="ARBA00022485"/>
    </source>
</evidence>
<name>A0A1E5Q6F5_9PROT</name>
<dbReference type="PROSITE" id="PS00198">
    <property type="entry name" value="4FE4S_FER_1"/>
    <property type="match status" value="1"/>
</dbReference>
<evidence type="ECO:0000256" key="3">
    <source>
        <dbReference type="ARBA" id="ARBA00022737"/>
    </source>
</evidence>
<dbReference type="GO" id="GO:0046872">
    <property type="term" value="F:metal ion binding"/>
    <property type="evidence" value="ECO:0007669"/>
    <property type="project" value="UniProtKB-UniRule"/>
</dbReference>
<dbReference type="STRING" id="28181.BEN30_13835"/>
<comment type="function">
    <text evidence="6">Component of a complex that catalyzes the oxidation of glycolate to glyoxylate.</text>
</comment>
<keyword evidence="3" id="KW-0677">Repeat</keyword>
<dbReference type="Pfam" id="PF13183">
    <property type="entry name" value="Fer4_8"/>
    <property type="match status" value="1"/>
</dbReference>
<dbReference type="PANTHER" id="PTHR32479">
    <property type="entry name" value="GLYCOLATE OXIDASE IRON-SULFUR SUBUNIT"/>
    <property type="match status" value="1"/>
</dbReference>
<evidence type="ECO:0000313" key="9">
    <source>
        <dbReference type="Proteomes" id="UP000095347"/>
    </source>
</evidence>
<evidence type="ECO:0000259" key="7">
    <source>
        <dbReference type="PROSITE" id="PS51379"/>
    </source>
</evidence>
<comment type="catalytic activity">
    <reaction evidence="6">
        <text>glycolate + A = glyoxylate + AH2</text>
        <dbReference type="Rhea" id="RHEA:21264"/>
        <dbReference type="ChEBI" id="CHEBI:13193"/>
        <dbReference type="ChEBI" id="CHEBI:17499"/>
        <dbReference type="ChEBI" id="CHEBI:29805"/>
        <dbReference type="ChEBI" id="CHEBI:36655"/>
        <dbReference type="EC" id="1.1.99.14"/>
    </reaction>
</comment>
<evidence type="ECO:0000256" key="5">
    <source>
        <dbReference type="ARBA" id="ARBA00023014"/>
    </source>
</evidence>
<evidence type="ECO:0000313" key="8">
    <source>
        <dbReference type="EMBL" id="OEJ65637.1"/>
    </source>
</evidence>
<keyword evidence="4 6" id="KW-0408">Iron</keyword>
<dbReference type="EMBL" id="MCGG01000047">
    <property type="protein sequence ID" value="OEJ65637.1"/>
    <property type="molecule type" value="Genomic_DNA"/>
</dbReference>
<dbReference type="InterPro" id="IPR017896">
    <property type="entry name" value="4Fe4S_Fe-S-bd"/>
</dbReference>
<comment type="catalytic activity">
    <reaction evidence="6">
        <text>(R)-lactate + A = pyruvate + AH2</text>
        <dbReference type="Rhea" id="RHEA:15089"/>
        <dbReference type="ChEBI" id="CHEBI:13193"/>
        <dbReference type="ChEBI" id="CHEBI:15361"/>
        <dbReference type="ChEBI" id="CHEBI:16004"/>
        <dbReference type="ChEBI" id="CHEBI:17499"/>
    </reaction>
</comment>
<dbReference type="Proteomes" id="UP000095347">
    <property type="component" value="Unassembled WGS sequence"/>
</dbReference>
<accession>A0A1E5Q6F5</accession>
<keyword evidence="5 6" id="KW-0411">Iron-sulfur</keyword>
<dbReference type="OrthoDB" id="9765258at2"/>
<dbReference type="InterPro" id="IPR004017">
    <property type="entry name" value="Cys_rich_dom"/>
</dbReference>
<evidence type="ECO:0000256" key="2">
    <source>
        <dbReference type="ARBA" id="ARBA00022723"/>
    </source>
</evidence>
<dbReference type="PIRSF" id="PIRSF000139">
    <property type="entry name" value="Glc_ox_4Fe-4S"/>
    <property type="match status" value="1"/>
</dbReference>
<gene>
    <name evidence="8" type="ORF">BEN30_13835</name>
</gene>
<dbReference type="PROSITE" id="PS51379">
    <property type="entry name" value="4FE4S_FER_2"/>
    <property type="match status" value="2"/>
</dbReference>
<keyword evidence="6" id="KW-0249">Electron transport</keyword>
<dbReference type="PANTHER" id="PTHR32479:SF17">
    <property type="entry name" value="GLYCOLATE OXIDASE IRON-SULFUR SUBUNIT"/>
    <property type="match status" value="1"/>
</dbReference>
<evidence type="ECO:0000256" key="6">
    <source>
        <dbReference type="PIRNR" id="PIRNR000139"/>
    </source>
</evidence>
<protein>
    <recommendedName>
        <fullName evidence="6">Glycolate oxidase iron-sulfur subunit</fullName>
        <ecNumber evidence="6">1.1.99.14</ecNumber>
    </recommendedName>
</protein>
<dbReference type="SUPFAM" id="SSF54862">
    <property type="entry name" value="4Fe-4S ferredoxins"/>
    <property type="match status" value="1"/>
</dbReference>
<keyword evidence="1 6" id="KW-0004">4Fe-4S</keyword>
<proteinExistence type="predicted"/>
<keyword evidence="9" id="KW-1185">Reference proteome</keyword>
<keyword evidence="2 6" id="KW-0479">Metal-binding</keyword>
<dbReference type="GO" id="GO:0019154">
    <property type="term" value="F:glycolate dehydrogenase activity"/>
    <property type="evidence" value="ECO:0007669"/>
    <property type="project" value="UniProtKB-EC"/>
</dbReference>
<dbReference type="Pfam" id="PF02754">
    <property type="entry name" value="CCG"/>
    <property type="match status" value="2"/>
</dbReference>
<dbReference type="InterPro" id="IPR017900">
    <property type="entry name" value="4Fe4S_Fe_S_CS"/>
</dbReference>
<comment type="caution">
    <text evidence="8">The sequence shown here is derived from an EMBL/GenBank/DDBJ whole genome shotgun (WGS) entry which is preliminary data.</text>
</comment>
<dbReference type="GO" id="GO:0051539">
    <property type="term" value="F:4 iron, 4 sulfur cluster binding"/>
    <property type="evidence" value="ECO:0007669"/>
    <property type="project" value="UniProtKB-UniRule"/>
</dbReference>
<feature type="domain" description="4Fe-4S ferredoxin-type" evidence="7">
    <location>
        <begin position="77"/>
        <end position="105"/>
    </location>
</feature>
<organism evidence="8 9">
    <name type="scientific">Magnetovibrio blakemorei</name>
    <dbReference type="NCBI Taxonomy" id="28181"/>
    <lineage>
        <taxon>Bacteria</taxon>
        <taxon>Pseudomonadati</taxon>
        <taxon>Pseudomonadota</taxon>
        <taxon>Alphaproteobacteria</taxon>
        <taxon>Rhodospirillales</taxon>
        <taxon>Magnetovibrionaceae</taxon>
        <taxon>Magnetovibrio</taxon>
    </lineage>
</organism>
<reference evidence="9" key="1">
    <citation type="submission" date="2016-07" db="EMBL/GenBank/DDBJ databases">
        <authorList>
            <person name="Florea S."/>
            <person name="Webb J.S."/>
            <person name="Jaromczyk J."/>
            <person name="Schardl C.L."/>
        </authorList>
    </citation>
    <scope>NUCLEOTIDE SEQUENCE [LARGE SCALE GENOMIC DNA]</scope>
    <source>
        <strain evidence="9">MV-1</strain>
    </source>
</reference>
<evidence type="ECO:0000256" key="4">
    <source>
        <dbReference type="ARBA" id="ARBA00023004"/>
    </source>
</evidence>
<sequence>MNHDFEDYAQGFRFDSFSGDSFDASLAYIPEAIDCQRCGYCLRGCPTYKVKAEENYSPRGRIRLIERLIRKNEVLNDDELVALKSCTLCRACETVCPSKMDFNELYRQALIASTSRPRKGLAHTFMLSIFVERRPLPRFLNALIHTYQKSGMSRLVQKLPGSWPIDGFKQLSALLPVPYISKTVPHHAKALPPVHHGDVVLFTGCVAKVLDTQTHTATIKLLTRLGYGVRTLAQQTCCGAMHAHDGDVERAKGLARTNINAFSQSGACAVLYNSSGCGAFLSEYDTLLNDEKSDAPSAPPPPIIDILDFLLEEGQIGKLSFQGLKTKVAVHEPCSQRNVLKSQDLIYTALAQIPDLDIVALANNAMCCGAGGTQMMTQPELASPLRDEKVQALLDSEAEILLSTNLTCALHLAQGVRETGRNILAMHPVTLLAQQMI</sequence>
<dbReference type="AlphaFoldDB" id="A0A1E5Q6F5"/>
<keyword evidence="6" id="KW-0813">Transport</keyword>
<feature type="domain" description="4Fe-4S ferredoxin-type" evidence="7">
    <location>
        <begin position="25"/>
        <end position="55"/>
    </location>
</feature>
<comment type="cofactor">
    <cofactor evidence="6">
        <name>[4Fe-4S] cluster</name>
        <dbReference type="ChEBI" id="CHEBI:49883"/>
    </cofactor>
    <text evidence="6">Binds 2 [4Fe-4S] clusters.</text>
</comment>
<dbReference type="InterPro" id="IPR012257">
    <property type="entry name" value="Glc_ox_4Fe-4S"/>
</dbReference>